<feature type="transmembrane region" description="Helical" evidence="7">
    <location>
        <begin position="75"/>
        <end position="92"/>
    </location>
</feature>
<dbReference type="InterPro" id="IPR011701">
    <property type="entry name" value="MFS"/>
</dbReference>
<feature type="transmembrane region" description="Helical" evidence="7">
    <location>
        <begin position="189"/>
        <end position="210"/>
    </location>
</feature>
<evidence type="ECO:0000256" key="1">
    <source>
        <dbReference type="ARBA" id="ARBA00004141"/>
    </source>
</evidence>
<comment type="subcellular location">
    <subcellularLocation>
        <location evidence="1">Membrane</location>
        <topology evidence="1">Multi-pass membrane protein</topology>
    </subcellularLocation>
</comment>
<dbReference type="Pfam" id="PF07690">
    <property type="entry name" value="MFS_1"/>
    <property type="match status" value="1"/>
</dbReference>
<feature type="transmembrane region" description="Helical" evidence="7">
    <location>
        <begin position="376"/>
        <end position="394"/>
    </location>
</feature>
<proteinExistence type="inferred from homology"/>
<feature type="transmembrane region" description="Helical" evidence="7">
    <location>
        <begin position="127"/>
        <end position="148"/>
    </location>
</feature>
<keyword evidence="5 7" id="KW-0472">Membrane</keyword>
<evidence type="ECO:0000313" key="9">
    <source>
        <dbReference type="EMBL" id="CAI9098978.1"/>
    </source>
</evidence>
<accession>A0AAV1CUU3</accession>
<keyword evidence="10" id="KW-1185">Reference proteome</keyword>
<keyword evidence="2" id="KW-0813">Transport</keyword>
<evidence type="ECO:0000256" key="3">
    <source>
        <dbReference type="ARBA" id="ARBA00022692"/>
    </source>
</evidence>
<dbReference type="FunFam" id="1.20.1250.20:FF:000232">
    <property type="entry name" value="Organic cation/carnitine transporter 7"/>
    <property type="match status" value="1"/>
</dbReference>
<gene>
    <name evidence="9" type="ORF">OLC1_LOCUS9077</name>
</gene>
<dbReference type="AlphaFoldDB" id="A0AAV1CUU3"/>
<reference evidence="9" key="1">
    <citation type="submission" date="2023-03" db="EMBL/GenBank/DDBJ databases">
        <authorList>
            <person name="Julca I."/>
        </authorList>
    </citation>
    <scope>NUCLEOTIDE SEQUENCE</scope>
</reference>
<keyword evidence="4 7" id="KW-1133">Transmembrane helix</keyword>
<sequence>MAEDDGREVESNDGHLDQMYTLDEALTVVGFGRFQVMVLLYAGFGSMAEAMEIMILSFVGPAVKSEWGLSSAQESLITTVVFAGMLIGAYSWGVISDTYGRRKGLLSVPFVTSIFGFLSTFSPNYVMLIIFRMLVGAGLGGGPVYTSWFLEFVPPQKRGIWMVIFSTFWSIGTILEASLAWIVMPRLSWRWLLALSSVPSFGALIFYGFAIESPRYLYMKGKMSDVHDMLRQMSAVNGKKLPAGLLVSDETPDPDEEYAPVEQTRLLSSEAKGDLLSKTGLSSVIMLFSTRLVKTTILIWIVYFGNAFAYYGIILLTSEISSGRSQCTSNTPNSGISKTDDTSLYRDVFVTSFAELPGLVLSAAIVDYIGRKRSLVLMYGLCFLFLLPLLTHQNEFVTTALLFGARMFIIGTFCVAGIYCPEIYPTAVRSTGSGVASAIGRIGGMISPIVAVQLVSGCNVTPAILFFELVIFLAGISSMLFPFETRGRKLIDTVD</sequence>
<organism evidence="9 10">
    <name type="scientific">Oldenlandia corymbosa var. corymbosa</name>
    <dbReference type="NCBI Taxonomy" id="529605"/>
    <lineage>
        <taxon>Eukaryota</taxon>
        <taxon>Viridiplantae</taxon>
        <taxon>Streptophyta</taxon>
        <taxon>Embryophyta</taxon>
        <taxon>Tracheophyta</taxon>
        <taxon>Spermatophyta</taxon>
        <taxon>Magnoliopsida</taxon>
        <taxon>eudicotyledons</taxon>
        <taxon>Gunneridae</taxon>
        <taxon>Pentapetalae</taxon>
        <taxon>asterids</taxon>
        <taxon>lamiids</taxon>
        <taxon>Gentianales</taxon>
        <taxon>Rubiaceae</taxon>
        <taxon>Rubioideae</taxon>
        <taxon>Spermacoceae</taxon>
        <taxon>Hedyotis-Oldenlandia complex</taxon>
        <taxon>Oldenlandia</taxon>
    </lineage>
</organism>
<dbReference type="GO" id="GO:0016020">
    <property type="term" value="C:membrane"/>
    <property type="evidence" value="ECO:0007669"/>
    <property type="project" value="UniProtKB-SubCell"/>
</dbReference>
<evidence type="ECO:0000256" key="7">
    <source>
        <dbReference type="SAM" id="Phobius"/>
    </source>
</evidence>
<protein>
    <submittedName>
        <fullName evidence="9">OLC1v1035722C1</fullName>
    </submittedName>
</protein>
<evidence type="ECO:0000259" key="8">
    <source>
        <dbReference type="PROSITE" id="PS50850"/>
    </source>
</evidence>
<evidence type="ECO:0000256" key="5">
    <source>
        <dbReference type="ARBA" id="ARBA00023136"/>
    </source>
</evidence>
<feature type="transmembrane region" description="Helical" evidence="7">
    <location>
        <begin position="432"/>
        <end position="454"/>
    </location>
</feature>
<dbReference type="InterPro" id="IPR036259">
    <property type="entry name" value="MFS_trans_sf"/>
</dbReference>
<feature type="transmembrane region" description="Helical" evidence="7">
    <location>
        <begin position="460"/>
        <end position="481"/>
    </location>
</feature>
<dbReference type="Proteomes" id="UP001161247">
    <property type="component" value="Chromosome 3"/>
</dbReference>
<feature type="transmembrane region" description="Helical" evidence="7">
    <location>
        <begin position="297"/>
        <end position="316"/>
    </location>
</feature>
<keyword evidence="3 7" id="KW-0812">Transmembrane</keyword>
<evidence type="ECO:0000256" key="4">
    <source>
        <dbReference type="ARBA" id="ARBA00022989"/>
    </source>
</evidence>
<feature type="transmembrane region" description="Helical" evidence="7">
    <location>
        <begin position="38"/>
        <end position="63"/>
    </location>
</feature>
<evidence type="ECO:0000313" key="10">
    <source>
        <dbReference type="Proteomes" id="UP001161247"/>
    </source>
</evidence>
<feature type="transmembrane region" description="Helical" evidence="7">
    <location>
        <begin position="400"/>
        <end position="420"/>
    </location>
</feature>
<feature type="transmembrane region" description="Helical" evidence="7">
    <location>
        <begin position="160"/>
        <end position="183"/>
    </location>
</feature>
<dbReference type="GO" id="GO:0022857">
    <property type="term" value="F:transmembrane transporter activity"/>
    <property type="evidence" value="ECO:0007669"/>
    <property type="project" value="InterPro"/>
</dbReference>
<feature type="domain" description="Major facilitator superfamily (MFS) profile" evidence="8">
    <location>
        <begin position="38"/>
        <end position="486"/>
    </location>
</feature>
<name>A0AAV1CUU3_OLDCO</name>
<dbReference type="SUPFAM" id="SSF103473">
    <property type="entry name" value="MFS general substrate transporter"/>
    <property type="match status" value="1"/>
</dbReference>
<dbReference type="PROSITE" id="PS50850">
    <property type="entry name" value="MFS"/>
    <property type="match status" value="1"/>
</dbReference>
<dbReference type="PANTHER" id="PTHR23511">
    <property type="entry name" value="SYNAPTIC VESICLE GLYCOPROTEIN 2"/>
    <property type="match status" value="1"/>
</dbReference>
<dbReference type="PANTHER" id="PTHR23511:SF44">
    <property type="entry name" value="MAJOR FACILITATOR, SUGAR TRANSPORTER, MAJOR FACILITATOR SUPERFAMILY"/>
    <property type="match status" value="1"/>
</dbReference>
<comment type="similarity">
    <text evidence="6">Belongs to the major facilitator superfamily. Phosphate:H(+) symporter (TC 2.A.1.9) family.</text>
</comment>
<dbReference type="InterPro" id="IPR020846">
    <property type="entry name" value="MFS_dom"/>
</dbReference>
<evidence type="ECO:0000256" key="6">
    <source>
        <dbReference type="ARBA" id="ARBA00044504"/>
    </source>
</evidence>
<dbReference type="Gene3D" id="1.20.1250.20">
    <property type="entry name" value="MFS general substrate transporter like domains"/>
    <property type="match status" value="1"/>
</dbReference>
<evidence type="ECO:0000256" key="2">
    <source>
        <dbReference type="ARBA" id="ARBA00022448"/>
    </source>
</evidence>
<dbReference type="EMBL" id="OX459120">
    <property type="protein sequence ID" value="CAI9098978.1"/>
    <property type="molecule type" value="Genomic_DNA"/>
</dbReference>